<organism evidence="3 4">
    <name type="scientific">Chironomus riparius</name>
    <dbReference type="NCBI Taxonomy" id="315576"/>
    <lineage>
        <taxon>Eukaryota</taxon>
        <taxon>Metazoa</taxon>
        <taxon>Ecdysozoa</taxon>
        <taxon>Arthropoda</taxon>
        <taxon>Hexapoda</taxon>
        <taxon>Insecta</taxon>
        <taxon>Pterygota</taxon>
        <taxon>Neoptera</taxon>
        <taxon>Endopterygota</taxon>
        <taxon>Diptera</taxon>
        <taxon>Nematocera</taxon>
        <taxon>Chironomoidea</taxon>
        <taxon>Chironomidae</taxon>
        <taxon>Chironominae</taxon>
        <taxon>Chironomus</taxon>
    </lineage>
</organism>
<dbReference type="OrthoDB" id="8122210at2759"/>
<feature type="compositionally biased region" description="Polar residues" evidence="1">
    <location>
        <begin position="522"/>
        <end position="537"/>
    </location>
</feature>
<evidence type="ECO:0000313" key="4">
    <source>
        <dbReference type="Proteomes" id="UP001153620"/>
    </source>
</evidence>
<evidence type="ECO:0000259" key="2">
    <source>
        <dbReference type="PROSITE" id="PS00028"/>
    </source>
</evidence>
<dbReference type="PROSITE" id="PS00028">
    <property type="entry name" value="ZINC_FINGER_C2H2_1"/>
    <property type="match status" value="1"/>
</dbReference>
<evidence type="ECO:0000313" key="3">
    <source>
        <dbReference type="EMBL" id="CAG9804859.1"/>
    </source>
</evidence>
<dbReference type="InterPro" id="IPR013087">
    <property type="entry name" value="Znf_C2H2_type"/>
</dbReference>
<keyword evidence="4" id="KW-1185">Reference proteome</keyword>
<proteinExistence type="predicted"/>
<reference evidence="3" key="2">
    <citation type="submission" date="2022-10" db="EMBL/GenBank/DDBJ databases">
        <authorList>
            <consortium name="ENA_rothamsted_submissions"/>
            <consortium name="culmorum"/>
            <person name="King R."/>
        </authorList>
    </citation>
    <scope>NUCLEOTIDE SEQUENCE</scope>
</reference>
<dbReference type="EMBL" id="OU895878">
    <property type="protein sequence ID" value="CAG9804859.1"/>
    <property type="molecule type" value="Genomic_DNA"/>
</dbReference>
<dbReference type="AlphaFoldDB" id="A0A9N9RWI7"/>
<gene>
    <name evidence="3" type="ORF">CHIRRI_LOCUS7737</name>
</gene>
<protein>
    <recommendedName>
        <fullName evidence="2">C2H2-type domain-containing protein</fullName>
    </recommendedName>
</protein>
<name>A0A9N9RWI7_9DIPT</name>
<feature type="domain" description="C2H2-type" evidence="2">
    <location>
        <begin position="10"/>
        <end position="31"/>
    </location>
</feature>
<feature type="region of interest" description="Disordered" evidence="1">
    <location>
        <begin position="497"/>
        <end position="542"/>
    </location>
</feature>
<sequence length="558" mass="63781">MILVPIDVRCNFCVKTFCCLKCRVRHEQNVHQNEINAKMREEYLKNICFICRGEQFPIKINEMLSSELIQHISEEHLPLKCDKCTKVFDNINDFQMIGKCCSNKSLEDSPMLEAISENMGEYVETSGKRKLDDNGNEKALTPLSKINLRWRRKSKEFLHKSDDSHIKIEEPIPQQQLKRQTSTPLQHTFDSLSSTQFSSINCMSSSSETDMSPPLMPQKPPSLVILSPKSKKKSNSPLSKSRPKFSVQNTPLRQVMTKSIQRAMATHGHYKYQLQQRKMSFDSSSSSNEPTISLMKLQVDAEDSMVQPLDLRLSPALRRNEENVNENVREVKSENISHVAYEEIQVILRRSESDSSSLTSYKSCYSDNGTPKGSSSSILKKTISFENFGNVEKSPAYLVPKSFNNDDNDDDSDIFYTPRTTPMRRVKSLDSSDVKPLKNQNPSSNIWNFVTSVMGSLVTGVKNEPKCTEKNNKKWGFNFDMPLKAAANYFTKHSESIDKSDSEIDEEEEEIHSQKRPRAIVTSPNEDTENNVASVKSPTCKRRKIQGRKPIERMRQIF</sequence>
<reference evidence="3" key="1">
    <citation type="submission" date="2022-01" db="EMBL/GenBank/DDBJ databases">
        <authorList>
            <person name="King R."/>
        </authorList>
    </citation>
    <scope>NUCLEOTIDE SEQUENCE</scope>
</reference>
<feature type="region of interest" description="Disordered" evidence="1">
    <location>
        <begin position="202"/>
        <end position="246"/>
    </location>
</feature>
<accession>A0A9N9RWI7</accession>
<dbReference type="Proteomes" id="UP001153620">
    <property type="component" value="Chromosome 2"/>
</dbReference>
<evidence type="ECO:0000256" key="1">
    <source>
        <dbReference type="SAM" id="MobiDB-lite"/>
    </source>
</evidence>